<evidence type="ECO:0008006" key="3">
    <source>
        <dbReference type="Google" id="ProtNLM"/>
    </source>
</evidence>
<protein>
    <recommendedName>
        <fullName evidence="3">Ycf15</fullName>
    </recommendedName>
</protein>
<proteinExistence type="predicted"/>
<dbReference type="Proteomes" id="UP001054837">
    <property type="component" value="Unassembled WGS sequence"/>
</dbReference>
<accession>A0AAV4VBU8</accession>
<name>A0AAV4VBU8_9ARAC</name>
<keyword evidence="2" id="KW-1185">Reference proteome</keyword>
<dbReference type="AlphaFoldDB" id="A0AAV4VBU8"/>
<evidence type="ECO:0000313" key="2">
    <source>
        <dbReference type="Proteomes" id="UP001054837"/>
    </source>
</evidence>
<sequence>MSVNSCEFQTKIESGNSASTAISIWLNSTAFMLQSRQKDRTKRSVWSSTTIRRVYMLSVVLSNVWPIKTRNCFHIRHILPQKRLLTALSMRR</sequence>
<organism evidence="1 2">
    <name type="scientific">Caerostris darwini</name>
    <dbReference type="NCBI Taxonomy" id="1538125"/>
    <lineage>
        <taxon>Eukaryota</taxon>
        <taxon>Metazoa</taxon>
        <taxon>Ecdysozoa</taxon>
        <taxon>Arthropoda</taxon>
        <taxon>Chelicerata</taxon>
        <taxon>Arachnida</taxon>
        <taxon>Araneae</taxon>
        <taxon>Araneomorphae</taxon>
        <taxon>Entelegynae</taxon>
        <taxon>Araneoidea</taxon>
        <taxon>Araneidae</taxon>
        <taxon>Caerostris</taxon>
    </lineage>
</organism>
<gene>
    <name evidence="1" type="ORF">CDAR_254991</name>
</gene>
<dbReference type="EMBL" id="BPLQ01012725">
    <property type="protein sequence ID" value="GIY67349.1"/>
    <property type="molecule type" value="Genomic_DNA"/>
</dbReference>
<evidence type="ECO:0000313" key="1">
    <source>
        <dbReference type="EMBL" id="GIY67349.1"/>
    </source>
</evidence>
<reference evidence="1 2" key="1">
    <citation type="submission" date="2021-06" db="EMBL/GenBank/DDBJ databases">
        <title>Caerostris darwini draft genome.</title>
        <authorList>
            <person name="Kono N."/>
            <person name="Arakawa K."/>
        </authorList>
    </citation>
    <scope>NUCLEOTIDE SEQUENCE [LARGE SCALE GENOMIC DNA]</scope>
</reference>
<comment type="caution">
    <text evidence="1">The sequence shown here is derived from an EMBL/GenBank/DDBJ whole genome shotgun (WGS) entry which is preliminary data.</text>
</comment>